<comment type="similarity">
    <text evidence="5">Belongs to the ZapD family.</text>
</comment>
<dbReference type="Proteomes" id="UP001467690">
    <property type="component" value="Unassembled WGS sequence"/>
</dbReference>
<dbReference type="Gene3D" id="2.60.440.10">
    <property type="entry name" value="YacF-like domains"/>
    <property type="match status" value="1"/>
</dbReference>
<comment type="subunit">
    <text evidence="5">Interacts with FtsZ.</text>
</comment>
<evidence type="ECO:0000256" key="2">
    <source>
        <dbReference type="ARBA" id="ARBA00022618"/>
    </source>
</evidence>
<reference evidence="6 7" key="1">
    <citation type="submission" date="2024-06" db="EMBL/GenBank/DDBJ databases">
        <authorList>
            <person name="Chen R.Y."/>
        </authorList>
    </citation>
    <scope>NUCLEOTIDE SEQUENCE [LARGE SCALE GENOMIC DNA]</scope>
    <source>
        <strain evidence="6 7">D2</strain>
    </source>
</reference>
<name>A0ABV1RLJ6_9ALTE</name>
<dbReference type="InterPro" id="IPR009777">
    <property type="entry name" value="ZapD"/>
</dbReference>
<keyword evidence="1 5" id="KW-0963">Cytoplasm</keyword>
<evidence type="ECO:0000313" key="7">
    <source>
        <dbReference type="Proteomes" id="UP001467690"/>
    </source>
</evidence>
<comment type="caution">
    <text evidence="6">The sequence shown here is derived from an EMBL/GenBank/DDBJ whole genome shotgun (WGS) entry which is preliminary data.</text>
</comment>
<dbReference type="RefSeq" id="WP_143870315.1">
    <property type="nucleotide sequence ID" value="NZ_CP041660.1"/>
</dbReference>
<dbReference type="NCBIfam" id="NF003655">
    <property type="entry name" value="PRK05287.1-3"/>
    <property type="match status" value="1"/>
</dbReference>
<evidence type="ECO:0000256" key="3">
    <source>
        <dbReference type="ARBA" id="ARBA00023210"/>
    </source>
</evidence>
<evidence type="ECO:0000256" key="5">
    <source>
        <dbReference type="HAMAP-Rule" id="MF_01092"/>
    </source>
</evidence>
<dbReference type="NCBIfam" id="NF003656">
    <property type="entry name" value="PRK05287.1-4"/>
    <property type="match status" value="1"/>
</dbReference>
<dbReference type="PANTHER" id="PTHR39455:SF1">
    <property type="entry name" value="CELL DIVISION PROTEIN ZAPD"/>
    <property type="match status" value="1"/>
</dbReference>
<dbReference type="InterPro" id="IPR027462">
    <property type="entry name" value="ZapD_C"/>
</dbReference>
<evidence type="ECO:0000313" key="6">
    <source>
        <dbReference type="EMBL" id="MER2493818.1"/>
    </source>
</evidence>
<keyword evidence="3 5" id="KW-0717">Septation</keyword>
<dbReference type="SUPFAM" id="SSF160950">
    <property type="entry name" value="YacF-like"/>
    <property type="match status" value="1"/>
</dbReference>
<keyword evidence="4 5" id="KW-0131">Cell cycle</keyword>
<dbReference type="Pfam" id="PF07072">
    <property type="entry name" value="ZapD"/>
    <property type="match status" value="1"/>
</dbReference>
<evidence type="ECO:0000256" key="4">
    <source>
        <dbReference type="ARBA" id="ARBA00023306"/>
    </source>
</evidence>
<comment type="function">
    <text evidence="5">Cell division factor that enhances FtsZ-ring assembly. Directly interacts with FtsZ and promotes bundling of FtsZ protofilaments, with a reduction in FtsZ GTPase activity.</text>
</comment>
<sequence length="248" mass="28490">MTEILYEFPLNEKIRTYLRIETLLERIKQQCGRSDAWAILDYLNGLFAILDIIERGDLKSDLLKDLEKHEKQLVVWAEHPSVNNNALQSLLASVIEMSGRLMSSSKLGQKLREDKFLSSIKQRFSIPGGNCCFDLPHLHQWLNQPVEKITQDQNRWLDALDILQTVVELDLKMIREKAKFMQCQAEAGLYQDSVDNVELLRIKLPSESPYYPTVSGHKNRFAIRFMETDSALSKSACQQALGFQLATC</sequence>
<dbReference type="InterPro" id="IPR036268">
    <property type="entry name" value="ZapD_sf"/>
</dbReference>
<proteinExistence type="inferred from homology"/>
<dbReference type="EMBL" id="JBELOE010000270">
    <property type="protein sequence ID" value="MER2493818.1"/>
    <property type="molecule type" value="Genomic_DNA"/>
</dbReference>
<dbReference type="GO" id="GO:0051301">
    <property type="term" value="P:cell division"/>
    <property type="evidence" value="ECO:0007669"/>
    <property type="project" value="UniProtKB-KW"/>
</dbReference>
<comment type="subcellular location">
    <subcellularLocation>
        <location evidence="5">Cytoplasm</location>
    </subcellularLocation>
    <text evidence="5">Localizes to mid-cell in an FtsZ-dependent manner.</text>
</comment>
<accession>A0ABV1RLJ6</accession>
<dbReference type="Gene3D" id="1.10.3900.10">
    <property type="entry name" value="YacF-like"/>
    <property type="match status" value="1"/>
</dbReference>
<keyword evidence="2 5" id="KW-0132">Cell division</keyword>
<protein>
    <recommendedName>
        <fullName evidence="5">Cell division protein ZapD</fullName>
    </recommendedName>
    <alternativeName>
        <fullName evidence="5">Z ring-associated protein D</fullName>
    </alternativeName>
</protein>
<keyword evidence="7" id="KW-1185">Reference proteome</keyword>
<dbReference type="HAMAP" id="MF_01092">
    <property type="entry name" value="ZapD"/>
    <property type="match status" value="1"/>
</dbReference>
<gene>
    <name evidence="5 6" type="primary">zapD</name>
    <name evidence="6" type="ORF">ABS311_18235</name>
</gene>
<dbReference type="PANTHER" id="PTHR39455">
    <property type="entry name" value="CELL DIVISION PROTEIN ZAPD"/>
    <property type="match status" value="1"/>
</dbReference>
<organism evidence="6 7">
    <name type="scientific">Catenovulum sediminis</name>
    <dbReference type="NCBI Taxonomy" id="1740262"/>
    <lineage>
        <taxon>Bacteria</taxon>
        <taxon>Pseudomonadati</taxon>
        <taxon>Pseudomonadota</taxon>
        <taxon>Gammaproteobacteria</taxon>
        <taxon>Alteromonadales</taxon>
        <taxon>Alteromonadaceae</taxon>
        <taxon>Catenovulum</taxon>
    </lineage>
</organism>
<evidence type="ECO:0000256" key="1">
    <source>
        <dbReference type="ARBA" id="ARBA00022490"/>
    </source>
</evidence>